<keyword evidence="4" id="KW-0812">Transmembrane</keyword>
<dbReference type="PANTHER" id="PTHR15332:SF175">
    <property type="entry name" value="PROPROTEIN CONVERTASE SUBTILISIN_KEXIN TYPE 5-LIKE"/>
    <property type="match status" value="1"/>
</dbReference>
<dbReference type="SMART" id="SM00261">
    <property type="entry name" value="FU"/>
    <property type="match status" value="6"/>
</dbReference>
<feature type="transmembrane region" description="Helical" evidence="4">
    <location>
        <begin position="1381"/>
        <end position="1409"/>
    </location>
</feature>
<feature type="signal peptide" evidence="5">
    <location>
        <begin position="1"/>
        <end position="16"/>
    </location>
</feature>
<feature type="transmembrane region" description="Helical" evidence="4">
    <location>
        <begin position="1625"/>
        <end position="1645"/>
    </location>
</feature>
<dbReference type="Pfam" id="PF13948">
    <property type="entry name" value="DUF4215"/>
    <property type="match status" value="2"/>
</dbReference>
<gene>
    <name evidence="6" type="ORF">GSPATT00004208001</name>
</gene>
<dbReference type="OMA" id="HYWLNIN"/>
<feature type="transmembrane region" description="Helical" evidence="4">
    <location>
        <begin position="1289"/>
        <end position="1309"/>
    </location>
</feature>
<evidence type="ECO:0000256" key="1">
    <source>
        <dbReference type="ARBA" id="ARBA00022729"/>
    </source>
</evidence>
<dbReference type="InterPro" id="IPR006212">
    <property type="entry name" value="Furin_repeat"/>
</dbReference>
<feature type="transmembrane region" description="Helical" evidence="4">
    <location>
        <begin position="1445"/>
        <end position="1466"/>
    </location>
</feature>
<name>A0EDH2_PARTE</name>
<feature type="transmembrane region" description="Helical" evidence="4">
    <location>
        <begin position="1562"/>
        <end position="1582"/>
    </location>
</feature>
<keyword evidence="3" id="KW-1015">Disulfide bond</keyword>
<dbReference type="PANTHER" id="PTHR15332">
    <property type="entry name" value="PROPROTEIN CONVERTASE SUBTILISIN_KEXIN TYPE 5-LIKE"/>
    <property type="match status" value="1"/>
</dbReference>
<dbReference type="KEGG" id="ptm:GSPATT00004208001"/>
<dbReference type="SUPFAM" id="SSF57184">
    <property type="entry name" value="Growth factor receptor domain"/>
    <property type="match status" value="5"/>
</dbReference>
<evidence type="ECO:0008006" key="8">
    <source>
        <dbReference type="Google" id="ProtNLM"/>
    </source>
</evidence>
<reference evidence="6 7" key="1">
    <citation type="journal article" date="2006" name="Nature">
        <title>Global trends of whole-genome duplications revealed by the ciliate Paramecium tetraurelia.</title>
        <authorList>
            <consortium name="Genoscope"/>
            <person name="Aury J.-M."/>
            <person name="Jaillon O."/>
            <person name="Duret L."/>
            <person name="Noel B."/>
            <person name="Jubin C."/>
            <person name="Porcel B.M."/>
            <person name="Segurens B."/>
            <person name="Daubin V."/>
            <person name="Anthouard V."/>
            <person name="Aiach N."/>
            <person name="Arnaiz O."/>
            <person name="Billaut A."/>
            <person name="Beisson J."/>
            <person name="Blanc I."/>
            <person name="Bouhouche K."/>
            <person name="Camara F."/>
            <person name="Duharcourt S."/>
            <person name="Guigo R."/>
            <person name="Gogendeau D."/>
            <person name="Katinka M."/>
            <person name="Keller A.-M."/>
            <person name="Kissmehl R."/>
            <person name="Klotz C."/>
            <person name="Koll F."/>
            <person name="Le Moue A."/>
            <person name="Lepere C."/>
            <person name="Malinsky S."/>
            <person name="Nowacki M."/>
            <person name="Nowak J.K."/>
            <person name="Plattner H."/>
            <person name="Poulain J."/>
            <person name="Ruiz F."/>
            <person name="Serrano V."/>
            <person name="Zagulski M."/>
            <person name="Dessen P."/>
            <person name="Betermier M."/>
            <person name="Weissenbach J."/>
            <person name="Scarpelli C."/>
            <person name="Schachter V."/>
            <person name="Sperling L."/>
            <person name="Meyer E."/>
            <person name="Cohen J."/>
            <person name="Wincker P."/>
        </authorList>
    </citation>
    <scope>NUCLEOTIDE SEQUENCE [LARGE SCALE GENOMIC DNA]</scope>
    <source>
        <strain evidence="6 7">Stock d4-2</strain>
    </source>
</reference>
<dbReference type="OrthoDB" id="300641at2759"/>
<keyword evidence="2" id="KW-0677">Repeat</keyword>
<feature type="transmembrane region" description="Helical" evidence="4">
    <location>
        <begin position="1594"/>
        <end position="1613"/>
    </location>
</feature>
<dbReference type="EMBL" id="CT868671">
    <property type="protein sequence ID" value="CAK93339.1"/>
    <property type="molecule type" value="Genomic_DNA"/>
</dbReference>
<keyword evidence="4" id="KW-1133">Transmembrane helix</keyword>
<protein>
    <recommendedName>
        <fullName evidence="8">TNFR-Cys domain-containing protein</fullName>
    </recommendedName>
</protein>
<dbReference type="InParanoid" id="A0EDH2"/>
<evidence type="ECO:0000313" key="6">
    <source>
        <dbReference type="EMBL" id="CAK93339.1"/>
    </source>
</evidence>
<organism evidence="6 7">
    <name type="scientific">Paramecium tetraurelia</name>
    <dbReference type="NCBI Taxonomy" id="5888"/>
    <lineage>
        <taxon>Eukaryota</taxon>
        <taxon>Sar</taxon>
        <taxon>Alveolata</taxon>
        <taxon>Ciliophora</taxon>
        <taxon>Intramacronucleata</taxon>
        <taxon>Oligohymenophorea</taxon>
        <taxon>Peniculida</taxon>
        <taxon>Parameciidae</taxon>
        <taxon>Paramecium</taxon>
    </lineage>
</organism>
<dbReference type="Gene3D" id="2.10.220.10">
    <property type="entry name" value="Hormone Receptor, Insulin-like Growth Factor Receptor 1, Chain A, domain 2"/>
    <property type="match status" value="3"/>
</dbReference>
<evidence type="ECO:0000313" key="7">
    <source>
        <dbReference type="Proteomes" id="UP000000600"/>
    </source>
</evidence>
<accession>A0EDH2</accession>
<keyword evidence="7" id="KW-1185">Reference proteome</keyword>
<keyword evidence="1 5" id="KW-0732">Signal</keyword>
<sequence length="1696" mass="198160">MKFQLFSLILICFVQCDWEIYKYELFDAASSVDWIGLNSYSTISSLTQINPTLCTPTSSTFLAEGKEKIWRNIQMPNNRKFSAIRIELDFYYIDSMKEVSTKLYLNQVMVNENTQTQFELSTPTPLIYCNRPGNNNSADSSVFRFNHFQEFRDNQIEILIETIGFQPVFIYALSGFYLYVQFCDKNCEFCNDTGQCERCKDDLQLNKGQCLCNFIGDYRYSQFQLDTPNIQCLNSCPNGYVPDQNGICQIGTSHLLFNDLVGDFNSYQFYIIKDKYYSNVDDNSQRIIQIGNDKVAGPFFYNEQIVFPQLSIISFSKIMIKLKIYFLRYHKSHFIGGQISLKFNNYTVLYIYDYEQPGLSYSQGIAHINNWQKCHFEESENCFQSDIYFEMFLNYEVTEIKFAGQFTIVEPLRGWCLSNLEIVEQQITTNLSSCENNCLTCPFMQPKFCNSCKSGYFYFANKCLSKCPLQTTQIGNECVENGMSGQFNYILNILYDDNNYYDQILTISQQLEEQVHIQFKCLFNIGRNPILELWINIYHAIKSDRPFYKAFIKLNVVCIDLQYDEIFEIFVNATGVSYQMTTATPNSNQFQFLSIGNTMGSSLWNEYVAEGFIELTLLTSLDSLLVTFSVQELKNLHQYYGIFNYRVMVVSCPEFCNQCDSVGQCQDWMVDNSVQSGSCAQGYYYDQNLHSCFQCILGCYQCTNSYYCDSCSPKHIQIHGQCYCQVTFELSNTCTQKYPCEEGCLTCGFDIINHRKNMFQKCLACDDSNHYWLNINQCSCLEGYYMENQICQPCSELCRACTYSPKYCTKCDSSLNRILNHSICECRQGYYSEEPYLECYKCDSTCKGCQIKPFICIRCYPDQFRNIFKNQCICKDGYFDQGTEICNECDQKCKTCSDIDTCLSCYQEQNRKLNLLNTQCICQQGYYEIENSLTCAPCHPSCEYCLNSPLITMCTRCPITREPSQHDTVFSCNCKRGYYESNMKECLSCMNYINPPISHYCYSNCGDEIVQWNEDCDDGNDYQKDECNSCLFSQSYCFNPLCIQCEMGQCHNCVDGYYLNLNNHCDKCDSQCKTCSVRANNCLSCNLQNEDLSCAICEINLGYQIKDGKCLNICGDGLRVSQEQCDDGNQNSGDGCFYCLIEDGWSCQDTCDRQNYPYLIFEEDLYDNRYQAQRNFIIKSSIPLKTSVSFTELCQFKLKDSKTFQIKQYQELTNYFEDYNILQIDVQIVLKNREETPILLCLIENPQDYQSKQGLTFNQTIFEFELLKYLKPSQDVIDVTQGFLEFNKYVLFILLGLAIISLIVGGLHIFWNLLDILQLISYLQFFNVIYPYNVETYFRLFDFAQFDFMKIFLNIEDLVNCYVDSPDPHYKFASKGYSSTFYINAFAVFIAFVTTLSIYFLCIIGFMILTKIMAYYSEENLYIDDEEPELFKFIILRIIRKVQRVFLNTIHYFCSGLLRTFMSVAYEYNLAVFLQLSVRNMENPFFDFKFLHKLYLFFSLIVFNYQGPYYFGQQLVKQKYGALFEGIRIRRSRPYSNYYNLLLLCKKVVFIFVLVFCYSEAYITILTCSILNIIFIFYVKSSQPLKDVYEHQKVIGSELFIWLVELLILILFYKQQNDPNEQDELIIGWFIIVLCTLLVVYQFILDFKQHFIFLKENYVIVLESHSKNKELFQQTNLSSLRIISIFTIKPTSIHIV</sequence>
<dbReference type="GeneID" id="5046521"/>
<keyword evidence="4" id="KW-0472">Membrane</keyword>
<evidence type="ECO:0000256" key="4">
    <source>
        <dbReference type="SAM" id="Phobius"/>
    </source>
</evidence>
<dbReference type="HOGENOM" id="CLU_241626_0_0_1"/>
<evidence type="ECO:0000256" key="3">
    <source>
        <dbReference type="ARBA" id="ARBA00023157"/>
    </source>
</evidence>
<feature type="chain" id="PRO_5002624895" description="TNFR-Cys domain-containing protein" evidence="5">
    <location>
        <begin position="17"/>
        <end position="1696"/>
    </location>
</feature>
<evidence type="ECO:0000256" key="2">
    <source>
        <dbReference type="ARBA" id="ARBA00022737"/>
    </source>
</evidence>
<dbReference type="RefSeq" id="XP_001460736.1">
    <property type="nucleotide sequence ID" value="XM_001460699.1"/>
</dbReference>
<dbReference type="InterPro" id="IPR009030">
    <property type="entry name" value="Growth_fac_rcpt_cys_sf"/>
</dbReference>
<dbReference type="Proteomes" id="UP000000600">
    <property type="component" value="Unassembled WGS sequence"/>
</dbReference>
<dbReference type="NCBIfam" id="TIGR02232">
    <property type="entry name" value="myxo_disulf_rpt"/>
    <property type="match status" value="2"/>
</dbReference>
<dbReference type="InterPro" id="IPR011936">
    <property type="entry name" value="Myxo_disulph_rpt"/>
</dbReference>
<dbReference type="CDD" id="cd00064">
    <property type="entry name" value="FU"/>
    <property type="match status" value="1"/>
</dbReference>
<feature type="transmembrane region" description="Helical" evidence="4">
    <location>
        <begin position="1494"/>
        <end position="1511"/>
    </location>
</feature>
<dbReference type="eggNOG" id="KOG3525">
    <property type="taxonomic scope" value="Eukaryota"/>
</dbReference>
<feature type="transmembrane region" description="Helical" evidence="4">
    <location>
        <begin position="1316"/>
        <end position="1333"/>
    </location>
</feature>
<evidence type="ECO:0000256" key="5">
    <source>
        <dbReference type="SAM" id="SignalP"/>
    </source>
</evidence>
<proteinExistence type="predicted"/>